<feature type="transmembrane region" description="Helical" evidence="7">
    <location>
        <begin position="187"/>
        <end position="206"/>
    </location>
</feature>
<reference evidence="9 10" key="1">
    <citation type="submission" date="2019-03" db="EMBL/GenBank/DDBJ databases">
        <title>Genomic Encyclopedia of Type Strains, Phase IV (KMG-IV): sequencing the most valuable type-strain genomes for metagenomic binning, comparative biology and taxonomic classification.</title>
        <authorList>
            <person name="Goeker M."/>
        </authorList>
    </citation>
    <scope>NUCLEOTIDE SEQUENCE [LARGE SCALE GENOMIC DNA]</scope>
    <source>
        <strain evidence="9 10">DSM 24591</strain>
    </source>
</reference>
<evidence type="ECO:0000256" key="3">
    <source>
        <dbReference type="ARBA" id="ARBA00022475"/>
    </source>
</evidence>
<evidence type="ECO:0000256" key="2">
    <source>
        <dbReference type="ARBA" id="ARBA00022448"/>
    </source>
</evidence>
<feature type="transmembrane region" description="Helical" evidence="7">
    <location>
        <begin position="91"/>
        <end position="114"/>
    </location>
</feature>
<evidence type="ECO:0000256" key="1">
    <source>
        <dbReference type="ARBA" id="ARBA00004651"/>
    </source>
</evidence>
<comment type="similarity">
    <text evidence="7">Belongs to the binding-protein-dependent transport system permease family.</text>
</comment>
<dbReference type="GO" id="GO:0005886">
    <property type="term" value="C:plasma membrane"/>
    <property type="evidence" value="ECO:0007669"/>
    <property type="project" value="UniProtKB-SubCell"/>
</dbReference>
<dbReference type="EMBL" id="SMAJ01000006">
    <property type="protein sequence ID" value="TCT07395.1"/>
    <property type="molecule type" value="Genomic_DNA"/>
</dbReference>
<feature type="transmembrane region" description="Helical" evidence="7">
    <location>
        <begin position="64"/>
        <end position="85"/>
    </location>
</feature>
<keyword evidence="6 7" id="KW-0472">Membrane</keyword>
<evidence type="ECO:0000313" key="10">
    <source>
        <dbReference type="Proteomes" id="UP000295525"/>
    </source>
</evidence>
<evidence type="ECO:0000259" key="8">
    <source>
        <dbReference type="PROSITE" id="PS50928"/>
    </source>
</evidence>
<organism evidence="9 10">
    <name type="scientific">Paralcaligenes ureilyticus</name>
    <dbReference type="NCBI Taxonomy" id="627131"/>
    <lineage>
        <taxon>Bacteria</taxon>
        <taxon>Pseudomonadati</taxon>
        <taxon>Pseudomonadota</taxon>
        <taxon>Betaproteobacteria</taxon>
        <taxon>Burkholderiales</taxon>
        <taxon>Alcaligenaceae</taxon>
        <taxon>Paralcaligenes</taxon>
    </lineage>
</organism>
<dbReference type="Pfam" id="PF00528">
    <property type="entry name" value="BPD_transp_1"/>
    <property type="match status" value="1"/>
</dbReference>
<dbReference type="GO" id="GO:0055085">
    <property type="term" value="P:transmembrane transport"/>
    <property type="evidence" value="ECO:0007669"/>
    <property type="project" value="InterPro"/>
</dbReference>
<evidence type="ECO:0000256" key="6">
    <source>
        <dbReference type="ARBA" id="ARBA00023136"/>
    </source>
</evidence>
<accession>A0A4R3M7U0</accession>
<comment type="caution">
    <text evidence="9">The sequence shown here is derived from an EMBL/GenBank/DDBJ whole genome shotgun (WGS) entry which is preliminary data.</text>
</comment>
<proteinExistence type="inferred from homology"/>
<keyword evidence="2 7" id="KW-0813">Transport</keyword>
<dbReference type="Proteomes" id="UP000295525">
    <property type="component" value="Unassembled WGS sequence"/>
</dbReference>
<dbReference type="AlphaFoldDB" id="A0A4R3M7U0"/>
<feature type="transmembrane region" description="Helical" evidence="7">
    <location>
        <begin position="28"/>
        <end position="52"/>
    </location>
</feature>
<feature type="domain" description="ABC transmembrane type-1" evidence="8">
    <location>
        <begin position="24"/>
        <end position="205"/>
    </location>
</feature>
<keyword evidence="5 7" id="KW-1133">Transmembrane helix</keyword>
<keyword evidence="3" id="KW-1003">Cell membrane</keyword>
<dbReference type="PROSITE" id="PS50928">
    <property type="entry name" value="ABC_TM1"/>
    <property type="match status" value="1"/>
</dbReference>
<sequence>MPSPLAVLRGIGAFLSNLNLVEQLGFSLYHVGMAIFLSFLIGSILALIPYYFPVFRFAIHQRFGAFLGSFSGVGWALLAGMWFGINSISVIFAISAVLIPFALINLSSGLNNLDFELMEMGQSFSRNKIRKLRKIVLPLLYPYVFATIRLMFGVAWKVTLAAELFGGNSGLGYVINLARQDYDTTTIFVILFLIIFFVYCTERFFFKPIQTRFDEYAKI</sequence>
<evidence type="ECO:0000313" key="9">
    <source>
        <dbReference type="EMBL" id="TCT07395.1"/>
    </source>
</evidence>
<dbReference type="Gene3D" id="1.10.3720.10">
    <property type="entry name" value="MetI-like"/>
    <property type="match status" value="1"/>
</dbReference>
<comment type="subcellular location">
    <subcellularLocation>
        <location evidence="1 7">Cell membrane</location>
        <topology evidence="1 7">Multi-pass membrane protein</topology>
    </subcellularLocation>
</comment>
<keyword evidence="4 7" id="KW-0812">Transmembrane</keyword>
<evidence type="ECO:0000256" key="4">
    <source>
        <dbReference type="ARBA" id="ARBA00022692"/>
    </source>
</evidence>
<dbReference type="InterPro" id="IPR035906">
    <property type="entry name" value="MetI-like_sf"/>
</dbReference>
<dbReference type="CDD" id="cd06261">
    <property type="entry name" value="TM_PBP2"/>
    <property type="match status" value="1"/>
</dbReference>
<name>A0A4R3M7U0_9BURK</name>
<gene>
    <name evidence="9" type="ORF">EDC26_106119</name>
</gene>
<keyword evidence="10" id="KW-1185">Reference proteome</keyword>
<protein>
    <submittedName>
        <fullName evidence="9">NitT/TauT family transport system permease protein/sulfonate transport system permease protein</fullName>
    </submittedName>
</protein>
<evidence type="ECO:0000256" key="5">
    <source>
        <dbReference type="ARBA" id="ARBA00022989"/>
    </source>
</evidence>
<dbReference type="SUPFAM" id="SSF161098">
    <property type="entry name" value="MetI-like"/>
    <property type="match status" value="1"/>
</dbReference>
<dbReference type="InterPro" id="IPR000515">
    <property type="entry name" value="MetI-like"/>
</dbReference>
<evidence type="ECO:0000256" key="7">
    <source>
        <dbReference type="RuleBase" id="RU363032"/>
    </source>
</evidence>
<dbReference type="PANTHER" id="PTHR30151:SF0">
    <property type="entry name" value="ABC TRANSPORTER PERMEASE PROTEIN MJ0413-RELATED"/>
    <property type="match status" value="1"/>
</dbReference>
<feature type="transmembrane region" description="Helical" evidence="7">
    <location>
        <begin position="135"/>
        <end position="156"/>
    </location>
</feature>
<dbReference type="PANTHER" id="PTHR30151">
    <property type="entry name" value="ALKANE SULFONATE ABC TRANSPORTER-RELATED, MEMBRANE SUBUNIT"/>
    <property type="match status" value="1"/>
</dbReference>